<dbReference type="PANTHER" id="PTHR22911:SF6">
    <property type="entry name" value="SOLUTE CARRIER FAMILY 35 MEMBER G1"/>
    <property type="match status" value="1"/>
</dbReference>
<feature type="transmembrane region" description="Helical" evidence="6">
    <location>
        <begin position="271"/>
        <end position="288"/>
    </location>
</feature>
<feature type="transmembrane region" description="Helical" evidence="6">
    <location>
        <begin position="98"/>
        <end position="117"/>
    </location>
</feature>
<accession>A0A838XTN0</accession>
<proteinExistence type="inferred from homology"/>
<evidence type="ECO:0000259" key="7">
    <source>
        <dbReference type="Pfam" id="PF00892"/>
    </source>
</evidence>
<dbReference type="EMBL" id="JACEON010000010">
    <property type="protein sequence ID" value="MBA4612381.1"/>
    <property type="molecule type" value="Genomic_DNA"/>
</dbReference>
<feature type="domain" description="EamA" evidence="7">
    <location>
        <begin position="152"/>
        <end position="283"/>
    </location>
</feature>
<organism evidence="8 9">
    <name type="scientific">Stappia taiwanensis</name>
    <dbReference type="NCBI Taxonomy" id="992267"/>
    <lineage>
        <taxon>Bacteria</taxon>
        <taxon>Pseudomonadati</taxon>
        <taxon>Pseudomonadota</taxon>
        <taxon>Alphaproteobacteria</taxon>
        <taxon>Hyphomicrobiales</taxon>
        <taxon>Stappiaceae</taxon>
        <taxon>Stappia</taxon>
    </lineage>
</organism>
<evidence type="ECO:0000313" key="8">
    <source>
        <dbReference type="EMBL" id="MBA4612381.1"/>
    </source>
</evidence>
<evidence type="ECO:0000256" key="3">
    <source>
        <dbReference type="ARBA" id="ARBA00022692"/>
    </source>
</evidence>
<gene>
    <name evidence="8" type="ORF">H1W37_12005</name>
</gene>
<comment type="subcellular location">
    <subcellularLocation>
        <location evidence="1">Membrane</location>
        <topology evidence="1">Multi-pass membrane protein</topology>
    </subcellularLocation>
</comment>
<sequence length="302" mass="32192">MTHDRPLAGILFMLGFCFLAPLGDGIAKILGDTIPLALLLLVRFAIQTGLLLPFALISGKPLPLSGRLLQLTFLRTLLQILGIGAMFLSLRYLPLADAIAIAFIMPFLLLLLGRFVLGEQVGPHRIAACLIGFIGTLLVIQPNYDAVGAPALLPLLVAVVFALYMLVTRGVAKIADPIGLQAVSGAMATVLLAIALLFTRDSEVATLRLMLPDMREALLLLGLGILGTLAHLMMTWSLRLAPAATLAPMQYLEIPFATLIGWAIFRDLPDGTAAFGIALTIAAGLYVIHREQAAARGMVPET</sequence>
<name>A0A838XTN0_9HYPH</name>
<dbReference type="PANTHER" id="PTHR22911">
    <property type="entry name" value="ACYL-MALONYL CONDENSING ENZYME-RELATED"/>
    <property type="match status" value="1"/>
</dbReference>
<keyword evidence="3 6" id="KW-0812">Transmembrane</keyword>
<feature type="transmembrane region" description="Helical" evidence="6">
    <location>
        <begin position="178"/>
        <end position="198"/>
    </location>
</feature>
<dbReference type="InterPro" id="IPR037185">
    <property type="entry name" value="EmrE-like"/>
</dbReference>
<feature type="transmembrane region" description="Helical" evidence="6">
    <location>
        <begin position="68"/>
        <end position="92"/>
    </location>
</feature>
<keyword evidence="9" id="KW-1185">Reference proteome</keyword>
<evidence type="ECO:0000256" key="2">
    <source>
        <dbReference type="ARBA" id="ARBA00009853"/>
    </source>
</evidence>
<evidence type="ECO:0000256" key="6">
    <source>
        <dbReference type="SAM" id="Phobius"/>
    </source>
</evidence>
<dbReference type="RefSeq" id="WP_181760573.1">
    <property type="nucleotide sequence ID" value="NZ_BMCR01000009.1"/>
</dbReference>
<comment type="similarity">
    <text evidence="2">Belongs to the drug/metabolite transporter (DMT) superfamily. 10 TMS drug/metabolite exporter (DME) (TC 2.A.7.3) family.</text>
</comment>
<dbReference type="SUPFAM" id="SSF103481">
    <property type="entry name" value="Multidrug resistance efflux transporter EmrE"/>
    <property type="match status" value="2"/>
</dbReference>
<feature type="domain" description="EamA" evidence="7">
    <location>
        <begin position="8"/>
        <end position="140"/>
    </location>
</feature>
<dbReference type="GO" id="GO:0016020">
    <property type="term" value="C:membrane"/>
    <property type="evidence" value="ECO:0007669"/>
    <property type="project" value="UniProtKB-SubCell"/>
</dbReference>
<keyword evidence="5 6" id="KW-0472">Membrane</keyword>
<dbReference type="InterPro" id="IPR000620">
    <property type="entry name" value="EamA_dom"/>
</dbReference>
<reference evidence="8 9" key="2">
    <citation type="submission" date="2020-08" db="EMBL/GenBank/DDBJ databases">
        <title>Stappia taiwanensis sp. nov., isolated from a coastal thermal spring.</title>
        <authorList>
            <person name="Kampfer P."/>
        </authorList>
    </citation>
    <scope>NUCLEOTIDE SEQUENCE [LARGE SCALE GENOMIC DNA]</scope>
    <source>
        <strain evidence="8 9">DSM 23284</strain>
    </source>
</reference>
<comment type="caution">
    <text evidence="8">The sequence shown here is derived from an EMBL/GenBank/DDBJ whole genome shotgun (WGS) entry which is preliminary data.</text>
</comment>
<evidence type="ECO:0000256" key="5">
    <source>
        <dbReference type="ARBA" id="ARBA00023136"/>
    </source>
</evidence>
<dbReference type="AlphaFoldDB" id="A0A838XTN0"/>
<feature type="transmembrane region" description="Helical" evidence="6">
    <location>
        <begin position="147"/>
        <end position="166"/>
    </location>
</feature>
<feature type="transmembrane region" description="Helical" evidence="6">
    <location>
        <begin position="35"/>
        <end position="56"/>
    </location>
</feature>
<dbReference type="Pfam" id="PF00892">
    <property type="entry name" value="EamA"/>
    <property type="match status" value="2"/>
</dbReference>
<evidence type="ECO:0000256" key="1">
    <source>
        <dbReference type="ARBA" id="ARBA00004141"/>
    </source>
</evidence>
<evidence type="ECO:0000256" key="4">
    <source>
        <dbReference type="ARBA" id="ARBA00022989"/>
    </source>
</evidence>
<evidence type="ECO:0000313" key="9">
    <source>
        <dbReference type="Proteomes" id="UP000559404"/>
    </source>
</evidence>
<dbReference type="Proteomes" id="UP000559404">
    <property type="component" value="Unassembled WGS sequence"/>
</dbReference>
<protein>
    <submittedName>
        <fullName evidence="8">DMT family transporter</fullName>
    </submittedName>
</protein>
<keyword evidence="4 6" id="KW-1133">Transmembrane helix</keyword>
<feature type="transmembrane region" description="Helical" evidence="6">
    <location>
        <begin position="218"/>
        <end position="238"/>
    </location>
</feature>
<reference evidence="8 9" key="1">
    <citation type="submission" date="2020-07" db="EMBL/GenBank/DDBJ databases">
        <authorList>
            <person name="Li M."/>
        </authorList>
    </citation>
    <scope>NUCLEOTIDE SEQUENCE [LARGE SCALE GENOMIC DNA]</scope>
    <source>
        <strain evidence="8 9">DSM 23284</strain>
    </source>
</reference>